<keyword evidence="2" id="KW-0812">Transmembrane</keyword>
<comment type="caution">
    <text evidence="3">The sequence shown here is derived from an EMBL/GenBank/DDBJ whole genome shotgun (WGS) entry which is preliminary data.</text>
</comment>
<evidence type="ECO:0000256" key="2">
    <source>
        <dbReference type="SAM" id="Phobius"/>
    </source>
</evidence>
<keyword evidence="2" id="KW-0472">Membrane</keyword>
<dbReference type="AlphaFoldDB" id="A0A077LZZ3"/>
<dbReference type="Proteomes" id="UP000035721">
    <property type="component" value="Unassembled WGS sequence"/>
</dbReference>
<sequence length="340" mass="36804">MRNAPVYRRHVSPSGLIFLVIVGVWAAYFTQYWIRRREHLSTARSMDRFSESMRVLARRAPRSESSAASSTYAMSSARPRILVTRADEMAAATPAPRGDEMASESVGSGGSAPTSDDPRGSRGSSSPAFDRRPVMADRAPRRRSPRPVRAALGLLLLASVVAAFLIAALVPFTTFLWWAPVVALLPGVGALVGLRALTRVDRRRVKASRVARPATSRSGVDRGGLARDLADHDEPLGDQLPERTGDETAADDDPRSEVYDGDPEPVPHTPAPGQFVDEDDIPLTWDPRPVPPPTYTMKARVERPQPSTVTPEPVAAVPADDDIPDDVPVELASRRRAAGA</sequence>
<feature type="region of interest" description="Disordered" evidence="1">
    <location>
        <begin position="92"/>
        <end position="143"/>
    </location>
</feature>
<reference evidence="3 4" key="1">
    <citation type="journal article" date="2013" name="ISME J.">
        <title>A metabolic model for members of the genus Tetrasphaera involved in enhanced biological phosphorus removal.</title>
        <authorList>
            <person name="Kristiansen R."/>
            <person name="Nguyen H.T.T."/>
            <person name="Saunders A.M."/>
            <person name="Nielsen J.L."/>
            <person name="Wimmer R."/>
            <person name="Le V.Q."/>
            <person name="McIlroy S.J."/>
            <person name="Petrovski S."/>
            <person name="Seviour R.J."/>
            <person name="Calteau A."/>
            <person name="Nielsen K.L."/>
            <person name="Nielsen P.H."/>
        </authorList>
    </citation>
    <scope>NUCLEOTIDE SEQUENCE [LARGE SCALE GENOMIC DNA]</scope>
    <source>
        <strain evidence="3 4">T1-X7</strain>
    </source>
</reference>
<evidence type="ECO:0000256" key="1">
    <source>
        <dbReference type="SAM" id="MobiDB-lite"/>
    </source>
</evidence>
<evidence type="ECO:0000313" key="4">
    <source>
        <dbReference type="Proteomes" id="UP000035721"/>
    </source>
</evidence>
<evidence type="ECO:0000313" key="3">
    <source>
        <dbReference type="EMBL" id="CCH77514.1"/>
    </source>
</evidence>
<dbReference type="EMBL" id="CAJB01000113">
    <property type="protein sequence ID" value="CCH77514.1"/>
    <property type="molecule type" value="Genomic_DNA"/>
</dbReference>
<gene>
    <name evidence="3" type="ORF">BN12_200010</name>
</gene>
<keyword evidence="2" id="KW-1133">Transmembrane helix</keyword>
<feature type="compositionally biased region" description="Basic and acidic residues" evidence="1">
    <location>
        <begin position="224"/>
        <end position="258"/>
    </location>
</feature>
<accession>A0A077LZZ3</accession>
<name>A0A077LZZ3_9MICO</name>
<protein>
    <submittedName>
        <fullName evidence="3">Uncharacterized protein</fullName>
    </submittedName>
</protein>
<feature type="compositionally biased region" description="Low complexity" evidence="1">
    <location>
        <begin position="308"/>
        <end position="318"/>
    </location>
</feature>
<feature type="transmembrane region" description="Helical" evidence="2">
    <location>
        <begin position="148"/>
        <end position="169"/>
    </location>
</feature>
<feature type="region of interest" description="Disordered" evidence="1">
    <location>
        <begin position="205"/>
        <end position="340"/>
    </location>
</feature>
<feature type="transmembrane region" description="Helical" evidence="2">
    <location>
        <begin position="15"/>
        <end position="34"/>
    </location>
</feature>
<dbReference type="STRING" id="1194083.BN12_200010"/>
<proteinExistence type="predicted"/>
<feature type="compositionally biased region" description="Basic and acidic residues" evidence="1">
    <location>
        <begin position="129"/>
        <end position="139"/>
    </location>
</feature>
<organism evidence="3 4">
    <name type="scientific">Nostocoides japonicum T1-X7</name>
    <dbReference type="NCBI Taxonomy" id="1194083"/>
    <lineage>
        <taxon>Bacteria</taxon>
        <taxon>Bacillati</taxon>
        <taxon>Actinomycetota</taxon>
        <taxon>Actinomycetes</taxon>
        <taxon>Micrococcales</taxon>
        <taxon>Intrasporangiaceae</taxon>
        <taxon>Nostocoides</taxon>
    </lineage>
</organism>
<feature type="transmembrane region" description="Helical" evidence="2">
    <location>
        <begin position="175"/>
        <end position="197"/>
    </location>
</feature>
<feature type="compositionally biased region" description="Acidic residues" evidence="1">
    <location>
        <begin position="319"/>
        <end position="328"/>
    </location>
</feature>
<keyword evidence="4" id="KW-1185">Reference proteome</keyword>